<keyword evidence="1" id="KW-0472">Membrane</keyword>
<sequence>MKVSLTKKGKRIQMIFVLFVIFLLLPFSFLSLNTASKTLKQEIYDFARGSYDLLLRPQGSRTTIEKEFGFVEENYLGIGDGGITIEQWQAVLQREDVEVAAPVAAIGLYAGSEISFSLPERKEPIRYTVRYTTTDGVHTYPLGEPLFAYTIPDNDTPIGYSEIVHESLGNVFRGDIPSFTFPRTYHQVVAIDVEQEKKLTGEDFSLLESGPTGLFQDFDEVPILSLAESKIPLKAEIQIDTLNISPSEWEDIKKRYNVDLKNGIGFVAIQHREPRQFEQLLSELSEKTSVSSEKYELDFSKVLSPFYDQFIYADENYEFHTVDEEGIPENGYMTWSQYSQETFFDVSPVEYHLSGEQITIKQVGMDEDAGIPLYRKLEEKSNYVKDGANIEGKGIYFKHVGYFEVERDDQSFAASPLGIYGIQPTYLAKDKDTKITPTALPGSFITTPAHGLISIHWAEQLKGEAPIDAIRVRVAGIDGYDQVAARKIKSMAAEFENEGFTVDIVAGASHQWLNIDVEGFGEVVQPWTTLGAADTIIESWDIVKIVLVIFFTIVSTVYLLFSFLHLLKTRKRDEELLTSFGWTKKHIRQLRLKEWTALFGIPFLLAFITFLVVGFFTKQFVLILYFVTVFLMTCFIMFFVSMYHNHRKEKRRIPSGKGSVTWQNVWYYRHSIFFSIIQIVVLTVVSLFLTFVVSFQEKRTVQTTLGVYVHGEMEWFYTMLFITLFSLVILTLLETLITLWKQRANEMMMFVQIGWRKKELYKYYLGEVSIWSLGSVLFGLILSVTGYKIFFGEIVKSLIWISSISLIIFSLIIILSSLILATVLHKSTKKL</sequence>
<feature type="transmembrane region" description="Helical" evidence="1">
    <location>
        <begin position="715"/>
        <end position="740"/>
    </location>
</feature>
<dbReference type="AlphaFoldDB" id="A0A9E8LSQ7"/>
<gene>
    <name evidence="2" type="ORF">OE104_09820</name>
</gene>
<dbReference type="KEGG" id="faf:OE104_09820"/>
<keyword evidence="3" id="KW-1185">Reference proteome</keyword>
<evidence type="ECO:0000313" key="3">
    <source>
        <dbReference type="Proteomes" id="UP001164718"/>
    </source>
</evidence>
<feature type="transmembrane region" description="Helical" evidence="1">
    <location>
        <begin position="595"/>
        <end position="616"/>
    </location>
</feature>
<organism evidence="2 3">
    <name type="scientific">Fervidibacillus albus</name>
    <dbReference type="NCBI Taxonomy" id="2980026"/>
    <lineage>
        <taxon>Bacteria</taxon>
        <taxon>Bacillati</taxon>
        <taxon>Bacillota</taxon>
        <taxon>Bacilli</taxon>
        <taxon>Bacillales</taxon>
        <taxon>Bacillaceae</taxon>
        <taxon>Fervidibacillus</taxon>
    </lineage>
</organism>
<keyword evidence="1" id="KW-0812">Transmembrane</keyword>
<dbReference type="Proteomes" id="UP001164718">
    <property type="component" value="Chromosome"/>
</dbReference>
<dbReference type="RefSeq" id="WP_275416688.1">
    <property type="nucleotide sequence ID" value="NZ_CP106878.1"/>
</dbReference>
<feature type="transmembrane region" description="Helical" evidence="1">
    <location>
        <begin position="12"/>
        <end position="32"/>
    </location>
</feature>
<feature type="transmembrane region" description="Helical" evidence="1">
    <location>
        <begin position="672"/>
        <end position="695"/>
    </location>
</feature>
<proteinExistence type="predicted"/>
<feature type="transmembrane region" description="Helical" evidence="1">
    <location>
        <begin position="799"/>
        <end position="824"/>
    </location>
</feature>
<evidence type="ECO:0000256" key="1">
    <source>
        <dbReference type="SAM" id="Phobius"/>
    </source>
</evidence>
<reference evidence="2" key="1">
    <citation type="submission" date="2022-09" db="EMBL/GenBank/DDBJ databases">
        <title>Complete Genomes of Fervidibacillus albus and Fervidibacillus halotolerans isolated from tidal flat sediments.</title>
        <authorList>
            <person name="Kwon K.K."/>
            <person name="Yang S.-H."/>
            <person name="Park M.J."/>
            <person name="Oh H.-M."/>
        </authorList>
    </citation>
    <scope>NUCLEOTIDE SEQUENCE</scope>
    <source>
        <strain evidence="2">MEBiC13591</strain>
    </source>
</reference>
<feature type="transmembrane region" description="Helical" evidence="1">
    <location>
        <begin position="622"/>
        <end position="643"/>
    </location>
</feature>
<name>A0A9E8LSQ7_9BACI</name>
<dbReference type="EMBL" id="CP106878">
    <property type="protein sequence ID" value="WAA08903.1"/>
    <property type="molecule type" value="Genomic_DNA"/>
</dbReference>
<keyword evidence="1" id="KW-1133">Transmembrane helix</keyword>
<protein>
    <recommendedName>
        <fullName evidence="4">ABC3 transporter permease protein domain-containing protein</fullName>
    </recommendedName>
</protein>
<feature type="transmembrane region" description="Helical" evidence="1">
    <location>
        <begin position="545"/>
        <end position="567"/>
    </location>
</feature>
<evidence type="ECO:0000313" key="2">
    <source>
        <dbReference type="EMBL" id="WAA08903.1"/>
    </source>
</evidence>
<evidence type="ECO:0008006" key="4">
    <source>
        <dbReference type="Google" id="ProtNLM"/>
    </source>
</evidence>
<accession>A0A9E8LSQ7</accession>
<feature type="transmembrane region" description="Helical" evidence="1">
    <location>
        <begin position="761"/>
        <end position="787"/>
    </location>
</feature>